<organism evidence="1 2">
    <name type="scientific">Hyaloperonospora arabidopsidis (strain Emoy2)</name>
    <name type="common">Downy mildew agent</name>
    <name type="synonym">Peronospora arabidopsidis</name>
    <dbReference type="NCBI Taxonomy" id="559515"/>
    <lineage>
        <taxon>Eukaryota</taxon>
        <taxon>Sar</taxon>
        <taxon>Stramenopiles</taxon>
        <taxon>Oomycota</taxon>
        <taxon>Peronosporomycetes</taxon>
        <taxon>Peronosporales</taxon>
        <taxon>Peronosporaceae</taxon>
        <taxon>Hyaloperonospora</taxon>
    </lineage>
</organism>
<dbReference type="VEuPathDB" id="FungiDB:HpaG803635"/>
<dbReference type="AlphaFoldDB" id="M4BBH2"/>
<proteinExistence type="predicted"/>
<reference evidence="2" key="1">
    <citation type="journal article" date="2010" name="Science">
        <title>Signatures of adaptation to obligate biotrophy in the Hyaloperonospora arabidopsidis genome.</title>
        <authorList>
            <person name="Baxter L."/>
            <person name="Tripathy S."/>
            <person name="Ishaque N."/>
            <person name="Boot N."/>
            <person name="Cabral A."/>
            <person name="Kemen E."/>
            <person name="Thines M."/>
            <person name="Ah-Fong A."/>
            <person name="Anderson R."/>
            <person name="Badejoko W."/>
            <person name="Bittner-Eddy P."/>
            <person name="Boore J.L."/>
            <person name="Chibucos M.C."/>
            <person name="Coates M."/>
            <person name="Dehal P."/>
            <person name="Delehaunty K."/>
            <person name="Dong S."/>
            <person name="Downton P."/>
            <person name="Dumas B."/>
            <person name="Fabro G."/>
            <person name="Fronick C."/>
            <person name="Fuerstenberg S.I."/>
            <person name="Fulton L."/>
            <person name="Gaulin E."/>
            <person name="Govers F."/>
            <person name="Hughes L."/>
            <person name="Humphray S."/>
            <person name="Jiang R.H."/>
            <person name="Judelson H."/>
            <person name="Kamoun S."/>
            <person name="Kyung K."/>
            <person name="Meijer H."/>
            <person name="Minx P."/>
            <person name="Morris P."/>
            <person name="Nelson J."/>
            <person name="Phuntumart V."/>
            <person name="Qutob D."/>
            <person name="Rehmany A."/>
            <person name="Rougon-Cardoso A."/>
            <person name="Ryden P."/>
            <person name="Torto-Alalibo T."/>
            <person name="Studholme D."/>
            <person name="Wang Y."/>
            <person name="Win J."/>
            <person name="Wood J."/>
            <person name="Clifton S.W."/>
            <person name="Rogers J."/>
            <person name="Van den Ackerveken G."/>
            <person name="Jones J.D."/>
            <person name="McDowell J.M."/>
            <person name="Beynon J."/>
            <person name="Tyler B.M."/>
        </authorList>
    </citation>
    <scope>NUCLEOTIDE SEQUENCE [LARGE SCALE GENOMIC DNA]</scope>
    <source>
        <strain evidence="2">Emoy2</strain>
    </source>
</reference>
<sequence length="438" mass="49203">MFDPAEFSVELATKLRTLCTARLGPVRAHRLREGMDDEQRIIVGIAEGHIACRRMPDFLRSVLDRGERLRLYSTIQAQVEGQLVLTLGRGRPIPIGRQTSNGITEMILESAELLRVCLSELHRLLGLTKAISYTRSSRTIHFYFFSKAVARKVQDVRIPIQGRVYTLANVHEPGRGSVWLNQRGPDGRLGHSCTEYSIFLHNVTRFNEIGRIAAYFRSKVPTAFEPEDMDTCTPTSRASTVWKVTFFLAGCPTFLQGIVRLLWFGTPIIIEHPEVGRHLQRLHCGNLGHPAARCQFTDAQLRGLSVIEVKEEELQAFEYLAKPFSDPKEMRQMASRRLELQKSAEAAAQVAVNPAVSDVPPRRPPVPVPQPTEIPVQPVYTANTSHVGPPPPAPRIRPAQPWMTRPLRGGSRVLVQVARSQYRPHIWRVLCLAGFGGR</sequence>
<dbReference type="OMA" id="YTANTSH"/>
<evidence type="ECO:0000313" key="1">
    <source>
        <dbReference type="EnsemblProtists" id="HpaP803635"/>
    </source>
</evidence>
<dbReference type="eggNOG" id="ENOG502T0WP">
    <property type="taxonomic scope" value="Eukaryota"/>
</dbReference>
<evidence type="ECO:0000313" key="2">
    <source>
        <dbReference type="Proteomes" id="UP000011713"/>
    </source>
</evidence>
<keyword evidence="2" id="KW-1185">Reference proteome</keyword>
<dbReference type="EMBL" id="JH598095">
    <property type="status" value="NOT_ANNOTATED_CDS"/>
    <property type="molecule type" value="Genomic_DNA"/>
</dbReference>
<reference evidence="1" key="2">
    <citation type="submission" date="2015-06" db="UniProtKB">
        <authorList>
            <consortium name="EnsemblProtists"/>
        </authorList>
    </citation>
    <scope>IDENTIFICATION</scope>
    <source>
        <strain evidence="1">Emoy2</strain>
    </source>
</reference>
<accession>M4BBH2</accession>
<protein>
    <submittedName>
        <fullName evidence="1">Uncharacterized protein</fullName>
    </submittedName>
</protein>
<dbReference type="HOGENOM" id="CLU_626219_0_0_1"/>
<dbReference type="EnsemblProtists" id="HpaT803635">
    <property type="protein sequence ID" value="HpaP803635"/>
    <property type="gene ID" value="HpaG803635"/>
</dbReference>
<name>M4BBH2_HYAAE</name>
<dbReference type="Proteomes" id="UP000011713">
    <property type="component" value="Unassembled WGS sequence"/>
</dbReference>
<dbReference type="InParanoid" id="M4BBH2"/>